<sequence>MKEFNFELYTLCPETGVTGYDIENVSIIASTKDEAKELLSQWDLFDCIILFNYGVELTEEDGQYILNETTKADHGCLLKYNHFFDTKYEEIQIKALVNSET</sequence>
<reference evidence="2" key="1">
    <citation type="submission" date="2017-08" db="EMBL/GenBank/DDBJ databases">
        <title>A dynamic microbial community with high functional redundancy inhabits the cold, oxic subseafloor aquifer.</title>
        <authorList>
            <person name="Tully B.J."/>
            <person name="Wheat C.G."/>
            <person name="Glazer B.T."/>
            <person name="Huber J.A."/>
        </authorList>
    </citation>
    <scope>NUCLEOTIDE SEQUENCE [LARGE SCALE GENOMIC DNA]</scope>
</reference>
<evidence type="ECO:0000313" key="2">
    <source>
        <dbReference type="Proteomes" id="UP000218113"/>
    </source>
</evidence>
<gene>
    <name evidence="1" type="ORF">COB67_02350</name>
</gene>
<evidence type="ECO:0000313" key="1">
    <source>
        <dbReference type="EMBL" id="PCI30146.1"/>
    </source>
</evidence>
<organism evidence="1 2">
    <name type="scientific">SAR324 cluster bacterium</name>
    <dbReference type="NCBI Taxonomy" id="2024889"/>
    <lineage>
        <taxon>Bacteria</taxon>
        <taxon>Deltaproteobacteria</taxon>
        <taxon>SAR324 cluster</taxon>
    </lineage>
</organism>
<name>A0A2A4T939_9DELT</name>
<dbReference type="EMBL" id="NVSR01000007">
    <property type="protein sequence ID" value="PCI30146.1"/>
    <property type="molecule type" value="Genomic_DNA"/>
</dbReference>
<dbReference type="AlphaFoldDB" id="A0A2A4T939"/>
<comment type="caution">
    <text evidence="1">The sequence shown here is derived from an EMBL/GenBank/DDBJ whole genome shotgun (WGS) entry which is preliminary data.</text>
</comment>
<protein>
    <submittedName>
        <fullName evidence="1">Uncharacterized protein</fullName>
    </submittedName>
</protein>
<dbReference type="Proteomes" id="UP000218113">
    <property type="component" value="Unassembled WGS sequence"/>
</dbReference>
<accession>A0A2A4T939</accession>
<proteinExistence type="predicted"/>